<feature type="transmembrane region" description="Helical" evidence="1">
    <location>
        <begin position="35"/>
        <end position="53"/>
    </location>
</feature>
<dbReference type="Pfam" id="PF04165">
    <property type="entry name" value="DUF401"/>
    <property type="match status" value="1"/>
</dbReference>
<keyword evidence="1" id="KW-0472">Membrane</keyword>
<accession>A0A7C3MGT9</accession>
<gene>
    <name evidence="2" type="ORF">ENW66_07165</name>
</gene>
<feature type="transmembrane region" description="Helical" evidence="1">
    <location>
        <begin position="369"/>
        <end position="389"/>
    </location>
</feature>
<name>A0A7C3MGT9_ARCFL</name>
<sequence>MAVSSSLALLISIAVVLILIRKINIGLALFAGSAILAYLSFGFDGFIIMLKALANPQTIEIAVMVILAFTLGYSMEYFGLLNRVASGLSESFGAYSFLLIPLLIGLLPMPGGALISAVMLAPLAKMYKISPEKATLLNYWFRHIWVTFWPLYPNVIIGAAVVNVDYLHFASATFPIGIFAMLSGLILTKGMERRFRISGDTVDSLVNLYPIAILLVFSVFLKISLLLSLLIAIATLCVHKRAKFSDFVSIFRKTIDRKIIMLVFAVMVYKSVIETSGAAKSIFADISGFPAPLAAFLLTFLVGFATGIEMSYSSIALPLLTSFTGSGVVIAENLMIVIAAGYLGVMLSPMHLCYILTAEYFGTEIGKTYRQLLTVAMVTAVLVWVTYLVI</sequence>
<feature type="transmembrane region" description="Helical" evidence="1">
    <location>
        <begin position="6"/>
        <end position="23"/>
    </location>
</feature>
<keyword evidence="1" id="KW-0812">Transmembrane</keyword>
<feature type="transmembrane region" description="Helical" evidence="1">
    <location>
        <begin position="140"/>
        <end position="162"/>
    </location>
</feature>
<feature type="transmembrane region" description="Helical" evidence="1">
    <location>
        <begin position="169"/>
        <end position="188"/>
    </location>
</feature>
<feature type="transmembrane region" description="Helical" evidence="1">
    <location>
        <begin position="289"/>
        <end position="308"/>
    </location>
</feature>
<evidence type="ECO:0000256" key="1">
    <source>
        <dbReference type="SAM" id="Phobius"/>
    </source>
</evidence>
<protein>
    <submittedName>
        <fullName evidence="2">TIGR00529 family membrane protein</fullName>
    </submittedName>
</protein>
<dbReference type="NCBIfam" id="TIGR00529">
    <property type="entry name" value="AF0261"/>
    <property type="match status" value="1"/>
</dbReference>
<feature type="transmembrane region" description="Helical" evidence="1">
    <location>
        <begin position="208"/>
        <end position="238"/>
    </location>
</feature>
<evidence type="ECO:0000313" key="2">
    <source>
        <dbReference type="EMBL" id="HFW32710.1"/>
    </source>
</evidence>
<feature type="transmembrane region" description="Helical" evidence="1">
    <location>
        <begin position="337"/>
        <end position="357"/>
    </location>
</feature>
<feature type="transmembrane region" description="Helical" evidence="1">
    <location>
        <begin position="92"/>
        <end position="120"/>
    </location>
</feature>
<feature type="transmembrane region" description="Helical" evidence="1">
    <location>
        <begin position="315"/>
        <end position="331"/>
    </location>
</feature>
<reference evidence="2" key="1">
    <citation type="journal article" date="2020" name="mSystems">
        <title>Genome- and Community-Level Interaction Insights into Carbon Utilization and Element Cycling Functions of Hydrothermarchaeota in Hydrothermal Sediment.</title>
        <authorList>
            <person name="Zhou Z."/>
            <person name="Liu Y."/>
            <person name="Xu W."/>
            <person name="Pan J."/>
            <person name="Luo Z.H."/>
            <person name="Li M."/>
        </authorList>
    </citation>
    <scope>NUCLEOTIDE SEQUENCE [LARGE SCALE GENOMIC DNA]</scope>
    <source>
        <strain evidence="2">SpSt-87</strain>
    </source>
</reference>
<proteinExistence type="predicted"/>
<dbReference type="PANTHER" id="PTHR39556:SF1">
    <property type="entry name" value="PROTEIN, PUTATIVE-RELATED"/>
    <property type="match status" value="1"/>
</dbReference>
<dbReference type="EMBL" id="DTLB01000042">
    <property type="protein sequence ID" value="HFW32710.1"/>
    <property type="molecule type" value="Genomic_DNA"/>
</dbReference>
<keyword evidence="1" id="KW-1133">Transmembrane helix</keyword>
<feature type="transmembrane region" description="Helical" evidence="1">
    <location>
        <begin position="59"/>
        <end position="80"/>
    </location>
</feature>
<dbReference type="InterPro" id="IPR005253">
    <property type="entry name" value="CHP00529"/>
</dbReference>
<comment type="caution">
    <text evidence="2">The sequence shown here is derived from an EMBL/GenBank/DDBJ whole genome shotgun (WGS) entry which is preliminary data.</text>
</comment>
<dbReference type="PANTHER" id="PTHR39556">
    <property type="entry name" value="PROTEIN, PUTATIVE-RELATED"/>
    <property type="match status" value="1"/>
</dbReference>
<dbReference type="InterPro" id="IPR007294">
    <property type="entry name" value="DUF401"/>
</dbReference>
<feature type="transmembrane region" description="Helical" evidence="1">
    <location>
        <begin position="259"/>
        <end position="283"/>
    </location>
</feature>
<organism evidence="2">
    <name type="scientific">Archaeoglobus fulgidus</name>
    <dbReference type="NCBI Taxonomy" id="2234"/>
    <lineage>
        <taxon>Archaea</taxon>
        <taxon>Methanobacteriati</taxon>
        <taxon>Methanobacteriota</taxon>
        <taxon>Archaeoglobi</taxon>
        <taxon>Archaeoglobales</taxon>
        <taxon>Archaeoglobaceae</taxon>
        <taxon>Archaeoglobus</taxon>
    </lineage>
</organism>
<dbReference type="AlphaFoldDB" id="A0A7C3MGT9"/>